<keyword evidence="4" id="KW-1185">Reference proteome</keyword>
<evidence type="ECO:0000259" key="2">
    <source>
        <dbReference type="Pfam" id="PF24623"/>
    </source>
</evidence>
<organism evidence="3 4">
    <name type="scientific">Streptomyces yaizuensis</name>
    <dbReference type="NCBI Taxonomy" id="2989713"/>
    <lineage>
        <taxon>Bacteria</taxon>
        <taxon>Bacillati</taxon>
        <taxon>Actinomycetota</taxon>
        <taxon>Actinomycetes</taxon>
        <taxon>Kitasatosporales</taxon>
        <taxon>Streptomycetaceae</taxon>
        <taxon>Streptomyces</taxon>
    </lineage>
</organism>
<protein>
    <recommendedName>
        <fullName evidence="2">DNA-binding phage zinc finger domain-containing protein</fullName>
    </recommendedName>
</protein>
<dbReference type="Proteomes" id="UP001291653">
    <property type="component" value="Plasmid pYSPA8-1"/>
</dbReference>
<keyword evidence="3" id="KW-0614">Plasmid</keyword>
<gene>
    <name evidence="3" type="ORF">SYYSPA8_36810</name>
</gene>
<feature type="domain" description="DNA-binding phage zinc finger" evidence="2">
    <location>
        <begin position="169"/>
        <end position="214"/>
    </location>
</feature>
<evidence type="ECO:0000256" key="1">
    <source>
        <dbReference type="SAM" id="MobiDB-lite"/>
    </source>
</evidence>
<reference evidence="3 4" key="1">
    <citation type="submission" date="2022-10" db="EMBL/GenBank/DDBJ databases">
        <title>Draft genome sequence of Streptomyces sp. YSPA8.</title>
        <authorList>
            <person name="Moriuchi R."/>
            <person name="Dohra H."/>
            <person name="Yamamura H."/>
            <person name="Kodani S."/>
        </authorList>
    </citation>
    <scope>NUCLEOTIDE SEQUENCE [LARGE SCALE GENOMIC DNA]</scope>
    <source>
        <strain evidence="3 4">YSPA8</strain>
        <plasmid evidence="3 4">pYSPA8-1</plasmid>
    </source>
</reference>
<name>A0AA86IVJ6_9ACTN</name>
<dbReference type="EMBL" id="LC735414">
    <property type="protein sequence ID" value="BDT39480.1"/>
    <property type="molecule type" value="Genomic_DNA"/>
</dbReference>
<feature type="region of interest" description="Disordered" evidence="1">
    <location>
        <begin position="181"/>
        <end position="211"/>
    </location>
</feature>
<evidence type="ECO:0000313" key="4">
    <source>
        <dbReference type="Proteomes" id="UP001291653"/>
    </source>
</evidence>
<evidence type="ECO:0000313" key="3">
    <source>
        <dbReference type="EMBL" id="BDT39480.1"/>
    </source>
</evidence>
<dbReference type="InterPro" id="IPR056911">
    <property type="entry name" value="Phage_Znf_bind_put"/>
</dbReference>
<accession>A0AA86IVJ6</accession>
<geneLocation type="plasmid" evidence="3 4">
    <name>pYSPA8-1</name>
</geneLocation>
<dbReference type="RefSeq" id="WP_323451963.1">
    <property type="nucleotide sequence ID" value="NZ_LC735414.1"/>
</dbReference>
<dbReference type="AlphaFoldDB" id="A0AA86IVJ6"/>
<dbReference type="Pfam" id="PF24623">
    <property type="entry name" value="Phage_zn_bind_8"/>
    <property type="match status" value="1"/>
</dbReference>
<sequence length="233" mass="25228">MRADDETYETGTETDLSAVAAGPRITLDELGTELAAMDLRLRQLARAAEVPETPVELTEAIDALRRHASFLRQLGEEMRYLGRVTAGDVPLATTFQQGDPWGPAARGTDRQAYGGPAIVPTAAQLVHLAQRAERGWAEETTTYPEHMTGIGIGWESKAATARRRRERDAAVVREARQTSCTSCQAGPGEECRTKSGRVTEQPHAPRQREAEATVDARLGALGTMPVAIPASLR</sequence>
<proteinExistence type="predicted"/>